<evidence type="ECO:0000256" key="2">
    <source>
        <dbReference type="ARBA" id="ARBA00022853"/>
    </source>
</evidence>
<dbReference type="InterPro" id="IPR044198">
    <property type="entry name" value="DEK"/>
</dbReference>
<dbReference type="InterPro" id="IPR003034">
    <property type="entry name" value="SAP_dom"/>
</dbReference>
<feature type="compositionally biased region" description="Polar residues" evidence="5">
    <location>
        <begin position="1"/>
        <end position="11"/>
    </location>
</feature>
<evidence type="ECO:0000256" key="5">
    <source>
        <dbReference type="SAM" id="MobiDB-lite"/>
    </source>
</evidence>
<feature type="region of interest" description="Disordered" evidence="5">
    <location>
        <begin position="219"/>
        <end position="364"/>
    </location>
</feature>
<feature type="compositionally biased region" description="Basic and acidic residues" evidence="5">
    <location>
        <begin position="276"/>
        <end position="288"/>
    </location>
</feature>
<dbReference type="Gene3D" id="1.10.10.60">
    <property type="entry name" value="Homeodomain-like"/>
    <property type="match status" value="1"/>
</dbReference>
<keyword evidence="2" id="KW-0156">Chromatin regulator</keyword>
<evidence type="ECO:0000256" key="1">
    <source>
        <dbReference type="ARBA" id="ARBA00004123"/>
    </source>
</evidence>
<dbReference type="PROSITE" id="PS51998">
    <property type="entry name" value="DEK_C"/>
    <property type="match status" value="1"/>
</dbReference>
<dbReference type="AlphaFoldDB" id="A0A8J4SLI5"/>
<reference evidence="8" key="1">
    <citation type="submission" date="2019-05" db="EMBL/GenBank/DDBJ databases">
        <title>Annotation for the trematode Paragonimus heterotremus.</title>
        <authorList>
            <person name="Choi Y.-J."/>
        </authorList>
    </citation>
    <scope>NUCLEOTIDE SEQUENCE</scope>
    <source>
        <strain evidence="8">LC</strain>
    </source>
</reference>
<feature type="compositionally biased region" description="Acidic residues" evidence="5">
    <location>
        <begin position="40"/>
        <end position="50"/>
    </location>
</feature>
<dbReference type="GO" id="GO:0005634">
    <property type="term" value="C:nucleus"/>
    <property type="evidence" value="ECO:0007669"/>
    <property type="project" value="UniProtKB-SubCell"/>
</dbReference>
<feature type="region of interest" description="Disordered" evidence="5">
    <location>
        <begin position="1"/>
        <end position="76"/>
    </location>
</feature>
<dbReference type="GO" id="GO:0003677">
    <property type="term" value="F:DNA binding"/>
    <property type="evidence" value="ECO:0007669"/>
    <property type="project" value="UniProtKB-KW"/>
</dbReference>
<proteinExistence type="predicted"/>
<dbReference type="PROSITE" id="PS50800">
    <property type="entry name" value="SAP"/>
    <property type="match status" value="1"/>
</dbReference>
<comment type="subcellular location">
    <subcellularLocation>
        <location evidence="1">Nucleus</location>
    </subcellularLocation>
</comment>
<keyword evidence="3" id="KW-0238">DNA-binding</keyword>
<evidence type="ECO:0000256" key="4">
    <source>
        <dbReference type="ARBA" id="ARBA00023242"/>
    </source>
</evidence>
<sequence>MLMSENGSGSLENLEIDRKPTNGNSLSKESLKKDIHTSSIDEEGDEEETQQMEKSISSTNSQLHETSDKRPRKKVQRLSETLNMAHVARAEQKAKVAKEMTASFEAGRGSELGTIPLIDATIRKTKPINLKPLHLIAFGRLGGATEVRTNLRKFRGFAFEANSSEYTKKLAHVEQRPTNELREALRILNLEVSGSRQVMAARLMEFLLEPVALKVKYKGKIKKSGRGHKKEGDGNKKVTKPKVRKSPSSKTTSSEVSGEELVQDDSCSDIEGSISSERESSSDEEYGRVPKKRGRPPKAGTKVKQPTKRRTMMKELTSDDDDQGSPIVIKQPSKTPTEPGKQAESDEDIPLASLAASKKPTPPSDVELKECIISILKVVNLEETSLKVVREQVFSRFPGVDLTSKKDFINTTVKEYLSQS</sequence>
<feature type="compositionally biased region" description="Basic residues" evidence="5">
    <location>
        <begin position="237"/>
        <end position="247"/>
    </location>
</feature>
<feature type="compositionally biased region" description="Polar residues" evidence="5">
    <location>
        <begin position="52"/>
        <end position="64"/>
    </location>
</feature>
<dbReference type="GO" id="GO:0006325">
    <property type="term" value="P:chromatin organization"/>
    <property type="evidence" value="ECO:0007669"/>
    <property type="project" value="UniProtKB-KW"/>
</dbReference>
<gene>
    <name evidence="8" type="ORF">PHET_08961</name>
</gene>
<dbReference type="InterPro" id="IPR014876">
    <property type="entry name" value="DEK_C"/>
</dbReference>
<comment type="caution">
    <text evidence="8">The sequence shown here is derived from an EMBL/GenBank/DDBJ whole genome shotgun (WGS) entry which is preliminary data.</text>
</comment>
<feature type="domain" description="DEK-C" evidence="7">
    <location>
        <begin position="362"/>
        <end position="418"/>
    </location>
</feature>
<evidence type="ECO:0000256" key="3">
    <source>
        <dbReference type="ARBA" id="ARBA00023125"/>
    </source>
</evidence>
<evidence type="ECO:0000313" key="9">
    <source>
        <dbReference type="Proteomes" id="UP000748531"/>
    </source>
</evidence>
<dbReference type="SUPFAM" id="SSF109715">
    <property type="entry name" value="DEK C-terminal domain"/>
    <property type="match status" value="1"/>
</dbReference>
<dbReference type="OrthoDB" id="370884at2759"/>
<feature type="domain" description="SAP" evidence="6">
    <location>
        <begin position="173"/>
        <end position="207"/>
    </location>
</feature>
<keyword evidence="4" id="KW-0539">Nucleus</keyword>
<accession>A0A8J4SLI5</accession>
<dbReference type="Proteomes" id="UP000748531">
    <property type="component" value="Unassembled WGS sequence"/>
</dbReference>
<feature type="compositionally biased region" description="Basic residues" evidence="5">
    <location>
        <begin position="219"/>
        <end position="229"/>
    </location>
</feature>
<dbReference type="EMBL" id="LUCH01005562">
    <property type="protein sequence ID" value="KAF5397965.1"/>
    <property type="molecule type" value="Genomic_DNA"/>
</dbReference>
<keyword evidence="9" id="KW-1185">Reference proteome</keyword>
<evidence type="ECO:0008006" key="10">
    <source>
        <dbReference type="Google" id="ProtNLM"/>
    </source>
</evidence>
<evidence type="ECO:0000259" key="6">
    <source>
        <dbReference type="PROSITE" id="PS50800"/>
    </source>
</evidence>
<dbReference type="GO" id="GO:2000779">
    <property type="term" value="P:regulation of double-strand break repair"/>
    <property type="evidence" value="ECO:0007669"/>
    <property type="project" value="TreeGrafter"/>
</dbReference>
<dbReference type="GO" id="GO:0042393">
    <property type="term" value="F:histone binding"/>
    <property type="evidence" value="ECO:0007669"/>
    <property type="project" value="TreeGrafter"/>
</dbReference>
<feature type="compositionally biased region" description="Acidic residues" evidence="5">
    <location>
        <begin position="257"/>
        <end position="268"/>
    </location>
</feature>
<evidence type="ECO:0000313" key="8">
    <source>
        <dbReference type="EMBL" id="KAF5397965.1"/>
    </source>
</evidence>
<dbReference type="PANTHER" id="PTHR13468">
    <property type="entry name" value="DEK PROTEIN"/>
    <property type="match status" value="1"/>
</dbReference>
<protein>
    <recommendedName>
        <fullName evidence="10">SAP domain-containing protein</fullName>
    </recommendedName>
</protein>
<dbReference type="PANTHER" id="PTHR13468:SF1">
    <property type="entry name" value="PROTEIN DEK"/>
    <property type="match status" value="1"/>
</dbReference>
<dbReference type="Pfam" id="PF08766">
    <property type="entry name" value="DEK_C"/>
    <property type="match status" value="1"/>
</dbReference>
<name>A0A8J4SLI5_9TREM</name>
<evidence type="ECO:0000259" key="7">
    <source>
        <dbReference type="PROSITE" id="PS51998"/>
    </source>
</evidence>
<organism evidence="8 9">
    <name type="scientific">Paragonimus heterotremus</name>
    <dbReference type="NCBI Taxonomy" id="100268"/>
    <lineage>
        <taxon>Eukaryota</taxon>
        <taxon>Metazoa</taxon>
        <taxon>Spiralia</taxon>
        <taxon>Lophotrochozoa</taxon>
        <taxon>Platyhelminthes</taxon>
        <taxon>Trematoda</taxon>
        <taxon>Digenea</taxon>
        <taxon>Plagiorchiida</taxon>
        <taxon>Troglotremata</taxon>
        <taxon>Troglotrematidae</taxon>
        <taxon>Paragonimus</taxon>
    </lineage>
</organism>